<feature type="compositionally biased region" description="Polar residues" evidence="1">
    <location>
        <begin position="1"/>
        <end position="23"/>
    </location>
</feature>
<evidence type="ECO:0000313" key="3">
    <source>
        <dbReference type="Proteomes" id="UP000756346"/>
    </source>
</evidence>
<feature type="non-terminal residue" evidence="2">
    <location>
        <position position="1"/>
    </location>
</feature>
<evidence type="ECO:0008006" key="4">
    <source>
        <dbReference type="Google" id="ProtNLM"/>
    </source>
</evidence>
<dbReference type="EMBL" id="JAGTJQ010000001">
    <property type="protein sequence ID" value="KAH7039840.1"/>
    <property type="molecule type" value="Genomic_DNA"/>
</dbReference>
<evidence type="ECO:0000256" key="1">
    <source>
        <dbReference type="SAM" id="MobiDB-lite"/>
    </source>
</evidence>
<reference evidence="2" key="1">
    <citation type="journal article" date="2021" name="Nat. Commun.">
        <title>Genetic determinants of endophytism in the Arabidopsis root mycobiome.</title>
        <authorList>
            <person name="Mesny F."/>
            <person name="Miyauchi S."/>
            <person name="Thiergart T."/>
            <person name="Pickel B."/>
            <person name="Atanasova L."/>
            <person name="Karlsson M."/>
            <person name="Huettel B."/>
            <person name="Barry K.W."/>
            <person name="Haridas S."/>
            <person name="Chen C."/>
            <person name="Bauer D."/>
            <person name="Andreopoulos W."/>
            <person name="Pangilinan J."/>
            <person name="LaButti K."/>
            <person name="Riley R."/>
            <person name="Lipzen A."/>
            <person name="Clum A."/>
            <person name="Drula E."/>
            <person name="Henrissat B."/>
            <person name="Kohler A."/>
            <person name="Grigoriev I.V."/>
            <person name="Martin F.M."/>
            <person name="Hacquard S."/>
        </authorList>
    </citation>
    <scope>NUCLEOTIDE SEQUENCE</scope>
    <source>
        <strain evidence="2">MPI-CAGE-CH-0230</strain>
    </source>
</reference>
<protein>
    <recommendedName>
        <fullName evidence="4">Pal1 cell morphology protein-domain-containing protein</fullName>
    </recommendedName>
</protein>
<gene>
    <name evidence="2" type="ORF">B0I36DRAFT_309479</name>
</gene>
<proteinExistence type="predicted"/>
<comment type="caution">
    <text evidence="2">The sequence shown here is derived from an EMBL/GenBank/DDBJ whole genome shotgun (WGS) entry which is preliminary data.</text>
</comment>
<evidence type="ECO:0000313" key="2">
    <source>
        <dbReference type="EMBL" id="KAH7039840.1"/>
    </source>
</evidence>
<feature type="compositionally biased region" description="Low complexity" evidence="1">
    <location>
        <begin position="44"/>
        <end position="75"/>
    </location>
</feature>
<dbReference type="RefSeq" id="XP_046017895.1">
    <property type="nucleotide sequence ID" value="XM_046152131.1"/>
</dbReference>
<sequence>MPTGPSDPSSSKPIQGTMNSVLSTLREALRPGDAPRHPKQTKDTTTTISSSSSSPSPSTSSAPTAPRRASASAAADTERKDAFNSAVQQPHQRRDSRLAEQAIEDDDGDDHHNHDRESRPRAFPEAYRDATGHKSVMESIMPGNQGLSGKPAWDPSVSSSPPKQERRGSGVIRGALEAMTRRRSSSASESSQGRSNEKRDGRGGGGEGGANYTYDPLTGTRTRRESTGGGFGRESARPRTAVTDSNSNNNDLKSSSKETARGSMDKLPASVARESQVSR</sequence>
<dbReference type="GeneID" id="70181677"/>
<dbReference type="Proteomes" id="UP000756346">
    <property type="component" value="Unassembled WGS sequence"/>
</dbReference>
<feature type="compositionally biased region" description="Low complexity" evidence="1">
    <location>
        <begin position="185"/>
        <end position="194"/>
    </location>
</feature>
<feature type="compositionally biased region" description="Low complexity" evidence="1">
    <location>
        <begin position="244"/>
        <end position="253"/>
    </location>
</feature>
<feature type="compositionally biased region" description="Basic and acidic residues" evidence="1">
    <location>
        <begin position="109"/>
        <end position="136"/>
    </location>
</feature>
<dbReference type="OrthoDB" id="10551089at2759"/>
<keyword evidence="3" id="KW-1185">Reference proteome</keyword>
<organism evidence="2 3">
    <name type="scientific">Microdochium trichocladiopsis</name>
    <dbReference type="NCBI Taxonomy" id="1682393"/>
    <lineage>
        <taxon>Eukaryota</taxon>
        <taxon>Fungi</taxon>
        <taxon>Dikarya</taxon>
        <taxon>Ascomycota</taxon>
        <taxon>Pezizomycotina</taxon>
        <taxon>Sordariomycetes</taxon>
        <taxon>Xylariomycetidae</taxon>
        <taxon>Xylariales</taxon>
        <taxon>Microdochiaceae</taxon>
        <taxon>Microdochium</taxon>
    </lineage>
</organism>
<feature type="region of interest" description="Disordered" evidence="1">
    <location>
        <begin position="1"/>
        <end position="279"/>
    </location>
</feature>
<accession>A0A9P9BVR6</accession>
<feature type="compositionally biased region" description="Basic and acidic residues" evidence="1">
    <location>
        <begin position="27"/>
        <end position="42"/>
    </location>
</feature>
<name>A0A9P9BVR6_9PEZI</name>
<dbReference type="AlphaFoldDB" id="A0A9P9BVR6"/>
<feature type="compositionally biased region" description="Basic and acidic residues" evidence="1">
    <location>
        <begin position="254"/>
        <end position="264"/>
    </location>
</feature>